<organism evidence="2 3">
    <name type="scientific">Acidovorax benzenivorans</name>
    <dbReference type="NCBI Taxonomy" id="2987520"/>
    <lineage>
        <taxon>Bacteria</taxon>
        <taxon>Pseudomonadati</taxon>
        <taxon>Pseudomonadota</taxon>
        <taxon>Betaproteobacteria</taxon>
        <taxon>Burkholderiales</taxon>
        <taxon>Comamonadaceae</taxon>
        <taxon>Acidovorax</taxon>
    </lineage>
</organism>
<accession>A0ABT5S235</accession>
<gene>
    <name evidence="2" type="ORF">OIN59_19980</name>
</gene>
<evidence type="ECO:0000256" key="1">
    <source>
        <dbReference type="SAM" id="MobiDB-lite"/>
    </source>
</evidence>
<dbReference type="Pfam" id="PF05930">
    <property type="entry name" value="Phage_AlpA"/>
    <property type="match status" value="1"/>
</dbReference>
<dbReference type="EMBL" id="JAPCKI010000015">
    <property type="protein sequence ID" value="MDD2179725.1"/>
    <property type="molecule type" value="Genomic_DNA"/>
</dbReference>
<dbReference type="RefSeq" id="WP_274113143.1">
    <property type="nucleotide sequence ID" value="NZ_JAPCKI010000015.1"/>
</dbReference>
<comment type="caution">
    <text evidence="2">The sequence shown here is derived from an EMBL/GenBank/DDBJ whole genome shotgun (WGS) entry which is preliminary data.</text>
</comment>
<name>A0ABT5S235_9BURK</name>
<sequence>MASINKVIIIGNLGRDPYYDIVNTAIAGMVQRHLTGSGHTPTLSISDDMPEAGGGGESASGAPEVAASDDKDGDGDGDPDSDRRSRPRSKSSHPSFPPALLAFEPLSHYVSFGRSRIYQLIAADEFPKPIKVGKSSRWVKAEIDAWIRKQATSQRVEVA</sequence>
<evidence type="ECO:0000313" key="3">
    <source>
        <dbReference type="Proteomes" id="UP001148932"/>
    </source>
</evidence>
<dbReference type="Gene3D" id="1.10.238.160">
    <property type="match status" value="1"/>
</dbReference>
<reference evidence="2" key="1">
    <citation type="submission" date="2022-10" db="EMBL/GenBank/DDBJ databases">
        <title>Description of microaerobic benzene degrading bacteria.</title>
        <authorList>
            <person name="Bedics A."/>
            <person name="Tancsics A."/>
            <person name="Banerjee S."/>
        </authorList>
    </citation>
    <scope>NUCLEOTIDE SEQUENCE</scope>
    <source>
        <strain evidence="2">D2M1</strain>
    </source>
</reference>
<protein>
    <submittedName>
        <fullName evidence="2">AlpA family phage regulatory protein</fullName>
    </submittedName>
</protein>
<dbReference type="InterPro" id="IPR010260">
    <property type="entry name" value="AlpA"/>
</dbReference>
<feature type="region of interest" description="Disordered" evidence="1">
    <location>
        <begin position="38"/>
        <end position="99"/>
    </location>
</feature>
<dbReference type="Proteomes" id="UP001148932">
    <property type="component" value="Unassembled WGS sequence"/>
</dbReference>
<evidence type="ECO:0000313" key="2">
    <source>
        <dbReference type="EMBL" id="MDD2179725.1"/>
    </source>
</evidence>
<proteinExistence type="predicted"/>
<keyword evidence="3" id="KW-1185">Reference proteome</keyword>